<gene>
    <name evidence="1" type="primary">ORF100</name>
</gene>
<evidence type="ECO:0000313" key="2">
    <source>
        <dbReference type="Proteomes" id="UP000008030"/>
    </source>
</evidence>
<protein>
    <submittedName>
        <fullName evidence="1">15.7 kDa</fullName>
    </submittedName>
</protein>
<accession>Q0E501</accession>
<dbReference type="EMBL" id="AM398843">
    <property type="protein sequence ID" value="CAL44700.1"/>
    <property type="molecule type" value="Genomic_DNA"/>
</dbReference>
<dbReference type="RefSeq" id="YP_762455.1">
    <property type="nucleotide sequence ID" value="NC_008361.1"/>
</dbReference>
<organismHost>
    <name type="scientific">Spodoptera frugiperda</name>
    <name type="common">Fall armyworm</name>
    <dbReference type="NCBI Taxonomy" id="7108"/>
</organismHost>
<proteinExistence type="predicted"/>
<dbReference type="GeneID" id="4306227"/>
<reference evidence="1 2" key="1">
    <citation type="journal article" date="2006" name="J. Virol.">
        <title>Genomic sequence of Spodoptera frugiperda Ascovirus 1a, an enveloped, double-stranded DNA insect virus that manipulates apoptosis for viral reproduction.</title>
        <authorList>
            <person name="Bideshi D.K."/>
            <person name="Demattei M.V."/>
            <person name="Rouleux-Bonnin F."/>
            <person name="Stasiak K."/>
            <person name="Tan Y."/>
            <person name="Bigot S."/>
            <person name="Bigot Y."/>
            <person name="Federici B.A."/>
        </authorList>
    </citation>
    <scope>NUCLEOTIDE SEQUENCE [LARGE SCALE GENOMIC DNA]</scope>
    <source>
        <strain evidence="2">SvAV-1a</strain>
    </source>
</reference>
<evidence type="ECO:0000313" key="1">
    <source>
        <dbReference type="EMBL" id="CAL44700.1"/>
    </source>
</evidence>
<dbReference type="Proteomes" id="UP000008030">
    <property type="component" value="Segment"/>
</dbReference>
<keyword evidence="2" id="KW-1185">Reference proteome</keyword>
<dbReference type="KEGG" id="vg:4306227"/>
<name>Q0E501_SFAVA</name>
<sequence length="136" mass="15652">MESMFHITIGGGPRVLFQCDYRESNTVGAIFTHRYTPVPIFRKDLRRVQRPHRCTLHLYVEIEPKRRSFGGYFGEVRNTLKTGARIRHQEIALLHIVETILAGGNTDGTVDSRQSHHVGVLSHADFLRTFLRCMSF</sequence>
<organism evidence="1 2">
    <name type="scientific">Spodoptera frugiperda ascovirus 1a</name>
    <name type="common">SfAV-1a</name>
    <dbReference type="NCBI Taxonomy" id="113370"/>
    <lineage>
        <taxon>Viruses</taxon>
        <taxon>Varidnaviria</taxon>
        <taxon>Bamfordvirae</taxon>
        <taxon>Nucleocytoviricota</taxon>
        <taxon>Megaviricetes</taxon>
        <taxon>Pimascovirales</taxon>
        <taxon>Pimascovirales incertae sedis</taxon>
        <taxon>Ascoviridae</taxon>
        <taxon>Ascovirus</taxon>
        <taxon>Ascovirus sfav1a</taxon>
    </lineage>
</organism>